<feature type="region of interest" description="Disordered" evidence="1">
    <location>
        <begin position="20"/>
        <end position="44"/>
    </location>
</feature>
<dbReference type="AlphaFoldDB" id="A0A383EUM8"/>
<evidence type="ECO:0000256" key="1">
    <source>
        <dbReference type="SAM" id="MobiDB-lite"/>
    </source>
</evidence>
<name>A0A383EUM8_9ZZZZ</name>
<dbReference type="EMBL" id="UINC01229072">
    <property type="protein sequence ID" value="SVE60642.1"/>
    <property type="molecule type" value="Genomic_DNA"/>
</dbReference>
<accession>A0A383EUM8</accession>
<evidence type="ECO:0000313" key="2">
    <source>
        <dbReference type="EMBL" id="SVE60642.1"/>
    </source>
</evidence>
<reference evidence="2" key="1">
    <citation type="submission" date="2018-05" db="EMBL/GenBank/DDBJ databases">
        <authorList>
            <person name="Lanie J.A."/>
            <person name="Ng W.-L."/>
            <person name="Kazmierczak K.M."/>
            <person name="Andrzejewski T.M."/>
            <person name="Davidsen T.M."/>
            <person name="Wayne K.J."/>
            <person name="Tettelin H."/>
            <person name="Glass J.I."/>
            <person name="Rusch D."/>
            <person name="Podicherti R."/>
            <person name="Tsui H.-C.T."/>
            <person name="Winkler M.E."/>
        </authorList>
    </citation>
    <scope>NUCLEOTIDE SEQUENCE</scope>
</reference>
<proteinExistence type="predicted"/>
<sequence>MPLHRLEKRSLSKLTASPLERVRDSSFGMSNPGLGPLVTSPAEI</sequence>
<organism evidence="2">
    <name type="scientific">marine metagenome</name>
    <dbReference type="NCBI Taxonomy" id="408172"/>
    <lineage>
        <taxon>unclassified sequences</taxon>
        <taxon>metagenomes</taxon>
        <taxon>ecological metagenomes</taxon>
    </lineage>
</organism>
<protein>
    <submittedName>
        <fullName evidence="2">Uncharacterized protein</fullName>
    </submittedName>
</protein>
<gene>
    <name evidence="2" type="ORF">METZ01_LOCUS513496</name>
</gene>